<dbReference type="SUPFAM" id="SSF56281">
    <property type="entry name" value="Metallo-hydrolase/oxidoreductase"/>
    <property type="match status" value="1"/>
</dbReference>
<evidence type="ECO:0000313" key="3">
    <source>
        <dbReference type="Proteomes" id="UP000523795"/>
    </source>
</evidence>
<dbReference type="Pfam" id="PF13483">
    <property type="entry name" value="Lactamase_B_3"/>
    <property type="match status" value="1"/>
</dbReference>
<evidence type="ECO:0000313" key="2">
    <source>
        <dbReference type="EMBL" id="NKX49965.1"/>
    </source>
</evidence>
<feature type="domain" description="Metallo-beta-lactamase" evidence="1">
    <location>
        <begin position="7"/>
        <end position="186"/>
    </location>
</feature>
<keyword evidence="3" id="KW-1185">Reference proteome</keyword>
<dbReference type="InterPro" id="IPR001279">
    <property type="entry name" value="Metallo-B-lactamas"/>
</dbReference>
<dbReference type="SMART" id="SM00849">
    <property type="entry name" value="Lactamase_B"/>
    <property type="match status" value="1"/>
</dbReference>
<reference evidence="2 3" key="1">
    <citation type="submission" date="2020-04" db="EMBL/GenBank/DDBJ databases">
        <authorList>
            <person name="Liu S."/>
        </authorList>
    </citation>
    <scope>NUCLEOTIDE SEQUENCE [LARGE SCALE GENOMIC DNA]</scope>
    <source>
        <strain evidence="2 3">CGMCC 1.15091</strain>
    </source>
</reference>
<dbReference type="PANTHER" id="PTHR43546:SF3">
    <property type="entry name" value="UPF0173 METAL-DEPENDENT HYDROLASE MJ1163"/>
    <property type="match status" value="1"/>
</dbReference>
<evidence type="ECO:0000259" key="1">
    <source>
        <dbReference type="SMART" id="SM00849"/>
    </source>
</evidence>
<dbReference type="InterPro" id="IPR050114">
    <property type="entry name" value="UPF0173_UPF0282_UlaG_hydrolase"/>
</dbReference>
<organism evidence="2 3">
    <name type="scientific">Arthrobacter deserti</name>
    <dbReference type="NCBI Taxonomy" id="1742687"/>
    <lineage>
        <taxon>Bacteria</taxon>
        <taxon>Bacillati</taxon>
        <taxon>Actinomycetota</taxon>
        <taxon>Actinomycetes</taxon>
        <taxon>Micrococcales</taxon>
        <taxon>Micrococcaceae</taxon>
        <taxon>Arthrobacter</taxon>
    </lineage>
</organism>
<name>A0ABX1JMZ8_9MICC</name>
<proteinExistence type="predicted"/>
<dbReference type="EMBL" id="JAAZSR010000051">
    <property type="protein sequence ID" value="NKX49965.1"/>
    <property type="molecule type" value="Genomic_DNA"/>
</dbReference>
<dbReference type="Gene3D" id="3.60.15.10">
    <property type="entry name" value="Ribonuclease Z/Hydroxyacylglutathione hydrolase-like"/>
    <property type="match status" value="1"/>
</dbReference>
<dbReference type="InterPro" id="IPR036866">
    <property type="entry name" value="RibonucZ/Hydroxyglut_hydro"/>
</dbReference>
<dbReference type="PANTHER" id="PTHR43546">
    <property type="entry name" value="UPF0173 METAL-DEPENDENT HYDROLASE MJ1163-RELATED"/>
    <property type="match status" value="1"/>
</dbReference>
<accession>A0ABX1JMZ8</accession>
<sequence>MLLTKYTHAWVRLENGGEVLVIDPGSFSEVEEALQGAGTVLVTHEHADHVDLDRLPGILAAAPSLRVYAPAAVAGQLLERMGGAAGTGPAAGRVHAVGVGSAFEVPGFRVRTFGGQHALIHPLIPVVANVGYLVNETVYHPGDSFIVPDGLTAPAVLVPIHAPWNKVSEVIDFVTAMRARRAFPIHDGLLNETGRGLVEKHVFNFSARYGTAYERLDPGQSVDLG</sequence>
<comment type="caution">
    <text evidence="2">The sequence shown here is derived from an EMBL/GenBank/DDBJ whole genome shotgun (WGS) entry which is preliminary data.</text>
</comment>
<dbReference type="Proteomes" id="UP000523795">
    <property type="component" value="Unassembled WGS sequence"/>
</dbReference>
<protein>
    <submittedName>
        <fullName evidence="2">MBL fold metallo-hydrolase</fullName>
    </submittedName>
</protein>
<gene>
    <name evidence="2" type="ORF">HER39_05115</name>
</gene>